<comment type="caution">
    <text evidence="1">The sequence shown here is derived from an EMBL/GenBank/DDBJ whole genome shotgun (WGS) entry which is preliminary data.</text>
</comment>
<dbReference type="Proteomes" id="UP001596356">
    <property type="component" value="Unassembled WGS sequence"/>
</dbReference>
<dbReference type="EMBL" id="JBHSWJ010000002">
    <property type="protein sequence ID" value="MFC6714752.1"/>
    <property type="molecule type" value="Genomic_DNA"/>
</dbReference>
<organism evidence="1 2">
    <name type="scientific">Branchiibius cervicis</name>
    <dbReference type="NCBI Taxonomy" id="908252"/>
    <lineage>
        <taxon>Bacteria</taxon>
        <taxon>Bacillati</taxon>
        <taxon>Actinomycetota</taxon>
        <taxon>Actinomycetes</taxon>
        <taxon>Micrococcales</taxon>
        <taxon>Dermacoccaceae</taxon>
        <taxon>Branchiibius</taxon>
    </lineage>
</organism>
<evidence type="ECO:0000313" key="1">
    <source>
        <dbReference type="EMBL" id="MFC6714752.1"/>
    </source>
</evidence>
<proteinExistence type="predicted"/>
<name>A0ABW2AUH0_9MICO</name>
<dbReference type="RefSeq" id="WP_377823381.1">
    <property type="nucleotide sequence ID" value="NZ_JBHSWJ010000002.1"/>
</dbReference>
<reference evidence="2" key="1">
    <citation type="journal article" date="2019" name="Int. J. Syst. Evol. Microbiol.">
        <title>The Global Catalogue of Microorganisms (GCM) 10K type strain sequencing project: providing services to taxonomists for standard genome sequencing and annotation.</title>
        <authorList>
            <consortium name="The Broad Institute Genomics Platform"/>
            <consortium name="The Broad Institute Genome Sequencing Center for Infectious Disease"/>
            <person name="Wu L."/>
            <person name="Ma J."/>
        </authorList>
    </citation>
    <scope>NUCLEOTIDE SEQUENCE [LARGE SCALE GENOMIC DNA]</scope>
    <source>
        <strain evidence="2">NBRC 106593</strain>
    </source>
</reference>
<gene>
    <name evidence="1" type="ORF">ACFQBT_13410</name>
</gene>
<evidence type="ECO:0000313" key="2">
    <source>
        <dbReference type="Proteomes" id="UP001596356"/>
    </source>
</evidence>
<sequence>MRSRSHLVYVASYLRTLPPDTTVRYLEGGGFLSATVSRDEVRKALPLDVEFADSATALAPKGPVTYVAVGAPGLRPLAALRRTDPLRRITTVVVDEGLGTYGDWATRRAAYLRQGGSQLKSTVRAAAIATGNRTLTSLRWPLYRKESDWAVFEPVEAEFRRALGPVDPGAYEAGRAILLTQPWVDLGLIDPEAYTRHVAALAAEQRDAGRRFLIRAHPAETPGRYGDYESLPIDVPAELDPAVVTADLLIGASSTALLNLAALHHRPVLRVLPPGTEALEKALSADQRSLLSRYLPPLVSPVV</sequence>
<keyword evidence="2" id="KW-1185">Reference proteome</keyword>
<evidence type="ECO:0008006" key="3">
    <source>
        <dbReference type="Google" id="ProtNLM"/>
    </source>
</evidence>
<protein>
    <recommendedName>
        <fullName evidence="3">CDP-glycerol--glycerophosphate glycerophosphotransferase</fullName>
    </recommendedName>
</protein>
<accession>A0ABW2AUH0</accession>